<feature type="compositionally biased region" description="Basic and acidic residues" evidence="1">
    <location>
        <begin position="54"/>
        <end position="63"/>
    </location>
</feature>
<dbReference type="AlphaFoldDB" id="A0A401RC10"/>
<evidence type="ECO:0000256" key="1">
    <source>
        <dbReference type="SAM" id="MobiDB-lite"/>
    </source>
</evidence>
<comment type="caution">
    <text evidence="2">The sequence shown here is derived from an EMBL/GenBank/DDBJ whole genome shotgun (WGS) entry which is preliminary data.</text>
</comment>
<accession>A0A401RC10</accession>
<proteinExistence type="predicted"/>
<dbReference type="Proteomes" id="UP000288351">
    <property type="component" value="Unassembled WGS sequence"/>
</dbReference>
<dbReference type="EMBL" id="BHXC01000007">
    <property type="protein sequence ID" value="GCB95093.1"/>
    <property type="molecule type" value="Genomic_DNA"/>
</dbReference>
<reference evidence="2 3" key="1">
    <citation type="journal article" date="2019" name="Microbiol. Resour. Announc.">
        <title>Draft Genome Sequence of the Most Traditional epsilon-Poly-l-Lysine Producer, Streptomyces albulus NBRC14147.</title>
        <authorList>
            <person name="Yamanaka K."/>
            <person name="Hamano Y."/>
        </authorList>
    </citation>
    <scope>NUCLEOTIDE SEQUENCE [LARGE SCALE GENOMIC DNA]</scope>
    <source>
        <strain evidence="2 3">NBRC 14147</strain>
    </source>
</reference>
<feature type="region of interest" description="Disordered" evidence="1">
    <location>
        <begin position="41"/>
        <end position="63"/>
    </location>
</feature>
<organism evidence="2 3">
    <name type="scientific">Streptomyces noursei</name>
    <name type="common">Streptomyces albulus</name>
    <dbReference type="NCBI Taxonomy" id="1971"/>
    <lineage>
        <taxon>Bacteria</taxon>
        <taxon>Bacillati</taxon>
        <taxon>Actinomycetota</taxon>
        <taxon>Actinomycetes</taxon>
        <taxon>Kitasatosporales</taxon>
        <taxon>Streptomycetaceae</taxon>
        <taxon>Streptomyces</taxon>
    </lineage>
</organism>
<sequence length="63" mass="6678">MVVLRARPEKGEPVPGWHGSEVCRSLVRLPAVFGREPAGMRGVIGRPVASGGKAEADTQRRAA</sequence>
<evidence type="ECO:0000313" key="2">
    <source>
        <dbReference type="EMBL" id="GCB95093.1"/>
    </source>
</evidence>
<protein>
    <submittedName>
        <fullName evidence="2">Uncharacterized protein</fullName>
    </submittedName>
</protein>
<evidence type="ECO:0000313" key="3">
    <source>
        <dbReference type="Proteomes" id="UP000288351"/>
    </source>
</evidence>
<gene>
    <name evidence="2" type="ORF">SALB_07896</name>
</gene>
<name>A0A401RC10_STRNR</name>